<sequence length="1537" mass="176822">MELLRNLQLFIDYEAHAVICCRQECQSALSIAGSRVTTHLRDKHHVPEDARKGLTKVLKSIPGLLNPDLIQPREDGSTKHPHLRTYYGFHCGGCSFRTASFQLLTRHFSDRQMQEKCLYFGETRAFKDLDSLFHYVYLQTWTSGPGRQYWIIEHNGSQQRPIGGQAVQNHLRLVRERELKHRQPGLPLYPPAAGTDSESSKLTFAEKGPWLERTGWEDTYQGMDRLMLFKLIEMPRRKAGLPVRMHLPCRQSDVGSGELRSADDEHKIAMILDLFDKVMDRCEETASKTSRGLLCWLRSSRPLACYPKPVTFVNYDSTTKKYRLLFKRCLALVIRVYRTGPIERAKLLRARLSRRQVRYLDLIWSHVYWDEMDGAASTRKSASEFCATKKVHDETTEEEDEYQDEYLDTVAEGAWTDEDTDVENTDAEDDTDADNYSVFSSEEDHEALNEASEAMQTSNDSSGHLHFAEVEAGEDDASAQASFYEELLQYVFGLSVSLCTQSLIDGQPSSTILIFASGILGFSSGLNTFLPARSYTSYLSGLIYIQRLIFLEHALPLRDYPALGIPRRPRTRQLERLEATRKTYMVSGAQSAFEEMMSLRNYGRVMAQSDPPTFLLRWSDDSQTVFYGDILQVTMSDFRRLPRYFIDEAESLCNDMMFGWKPTIDLSSLKDDMTNMSRGFSFVQHPDNQLQAAYLELLDKACTTRRRGLYRDGSWDRKAVYAYIKKDDSLRAAFAGSLQTATGQVVRCKELFSLWCVNGEFGARGFYIYKGFMIFTIRHHKAKRSTNREFVVARFIPVQLGHSLFKYLVFIRPVVEMLYRELFTGQKQGLEFSPLFFRTEMHAGSKPWNTNRLTAIMKDATKRVWNQPVNSQLFRQLCIGITEKHVREVYEPFNRFDDIGAAADRNVVFAWQSGHRPLQRGTTYGLDGAFPTKLQPQLLHLYEWASTRWHEFLHLPNKKLPVHNGDGEHQIQKLHEQAAMSQSNRTAVIDTSPISARELFTRMASHGIEGEDERRPTTSSSRHSELSTAEATGGMIRSAAPSNISLPPRKRRRLRKSGLSSPFTRQGNDVELFATSVLHTRSPRETESTPTFRQSMFRHATDNTSQAATKECRRTIEFLQQYIKERSTALAMERRLDRVYKTAEWWKSVGCEFCFLSMGRLETTHGFTTCNRHGSDLAKHIFQWLNSLELPRSLRGRGLCSLCAHTWHPCQEICKSYAITVAKSPREKAILVEEFNSGASADGHCERKPLVKRVIAALCAYDHQFLGDLLSKMASDEDGVSLHIEQSARGWFERRTPFKDSWIPGLMLVFEIAVLAFYYRQNYLAGLPPFQGFPECPPANMLAYTTDWMDEVMGPEDWERSDEIARWKACIEWWKVRCSFCVGQGLTGSSVFHRLRECEKGGAEQVHTSLGKVMYRDWSESTNGCTRCLMPKEFCPRWRKRFSGEWYQHDKGLWECRHDRYHLQDVIVGLLQCGQNSFKEKLACSAEKHYRHRGSRFISEDEMVRQYLSEDIIVAGVRASRLLEQVTVLTRSIWYIE</sequence>
<feature type="compositionally biased region" description="Acidic residues" evidence="1">
    <location>
        <begin position="415"/>
        <end position="433"/>
    </location>
</feature>
<dbReference type="VEuPathDB" id="FungiDB:FOZG_18370"/>
<dbReference type="VEuPathDB" id="FungiDB:FOC4_g10000101"/>
<feature type="region of interest" description="Disordered" evidence="1">
    <location>
        <begin position="1005"/>
        <end position="1065"/>
    </location>
</feature>
<proteinExistence type="predicted"/>
<name>A0A420MFH4_FUSOX</name>
<dbReference type="VEuPathDB" id="FungiDB:FOXG_06737"/>
<evidence type="ECO:0000313" key="2">
    <source>
        <dbReference type="EMBL" id="RKK66770.1"/>
    </source>
</evidence>
<dbReference type="VEuPathDB" id="FungiDB:FOC1_g10001154"/>
<dbReference type="VEuPathDB" id="FungiDB:FOZG_18290"/>
<dbReference type="InterPro" id="IPR022698">
    <property type="entry name" value="OrsD"/>
</dbReference>
<dbReference type="Proteomes" id="UP000285084">
    <property type="component" value="Unassembled WGS sequence"/>
</dbReference>
<organism evidence="2 3">
    <name type="scientific">Fusarium oxysporum</name>
    <name type="common">Fusarium vascular wilt</name>
    <dbReference type="NCBI Taxonomy" id="5507"/>
    <lineage>
        <taxon>Eukaryota</taxon>
        <taxon>Fungi</taxon>
        <taxon>Dikarya</taxon>
        <taxon>Ascomycota</taxon>
        <taxon>Pezizomycotina</taxon>
        <taxon>Sordariomycetes</taxon>
        <taxon>Hypocreomycetidae</taxon>
        <taxon>Hypocreales</taxon>
        <taxon>Nectriaceae</taxon>
        <taxon>Fusarium</taxon>
        <taxon>Fusarium oxysporum species complex</taxon>
    </lineage>
</organism>
<dbReference type="EMBL" id="MRCX01000265">
    <property type="protein sequence ID" value="RKK66770.1"/>
    <property type="molecule type" value="Genomic_DNA"/>
</dbReference>
<dbReference type="Pfam" id="PF12013">
    <property type="entry name" value="OrsD"/>
    <property type="match status" value="1"/>
</dbReference>
<dbReference type="VEuPathDB" id="FungiDB:FOC1_g10000395"/>
<dbReference type="VEuPathDB" id="FungiDB:HZS61_004946"/>
<feature type="region of interest" description="Disordered" evidence="1">
    <location>
        <begin position="414"/>
        <end position="434"/>
    </location>
</feature>
<accession>A0A420MFH4</accession>
<dbReference type="VEuPathDB" id="FungiDB:FOIG_12639"/>
<dbReference type="VEuPathDB" id="FungiDB:FOC1_g10000712"/>
<dbReference type="VEuPathDB" id="FungiDB:FOMG_19089"/>
<evidence type="ECO:0000313" key="3">
    <source>
        <dbReference type="Proteomes" id="UP000285084"/>
    </source>
</evidence>
<dbReference type="VEuPathDB" id="FungiDB:FOZG_17708"/>
<comment type="caution">
    <text evidence="2">The sequence shown here is derived from an EMBL/GenBank/DDBJ whole genome shotgun (WGS) entry which is preliminary data.</text>
</comment>
<dbReference type="VEuPathDB" id="FungiDB:FOC4_g10000252"/>
<evidence type="ECO:0000256" key="1">
    <source>
        <dbReference type="SAM" id="MobiDB-lite"/>
    </source>
</evidence>
<gene>
    <name evidence="2" type="ORF">BFJ69_g15093</name>
</gene>
<dbReference type="VEuPathDB" id="FungiDB:FOXG_22196"/>
<reference evidence="2 3" key="1">
    <citation type="journal article" date="2018" name="Sci. Rep.">
        <title>Characterisation of pathogen-specific regions and novel effector candidates in Fusarium oxysporum f. sp. cepae.</title>
        <authorList>
            <person name="Armitage A.D."/>
            <person name="Taylor A."/>
            <person name="Sobczyk M.K."/>
            <person name="Baxter L."/>
            <person name="Greenfield B.P."/>
            <person name="Bates H.J."/>
            <person name="Wilson F."/>
            <person name="Jackson A.C."/>
            <person name="Ott S."/>
            <person name="Harrison R.J."/>
            <person name="Clarkson J.P."/>
        </authorList>
    </citation>
    <scope>NUCLEOTIDE SEQUENCE [LARGE SCALE GENOMIC DNA]</scope>
    <source>
        <strain evidence="2 3">Fo_A13</strain>
    </source>
</reference>
<protein>
    <submittedName>
        <fullName evidence="2">Uncharacterized protein</fullName>
    </submittedName>
</protein>
<dbReference type="VEuPathDB" id="FungiDB:FOC4_g10000150"/>
<feature type="compositionally biased region" description="Polar residues" evidence="1">
    <location>
        <begin position="1017"/>
        <end position="1030"/>
    </location>
</feature>